<proteinExistence type="inferred from homology"/>
<comment type="caution">
    <text evidence="10">The sequence shown here is derived from an EMBL/GenBank/DDBJ whole genome shotgun (WGS) entry which is preliminary data.</text>
</comment>
<dbReference type="PANTHER" id="PTHR31689:SF0">
    <property type="entry name" value="DIAMINOPIMELATE EPIMERASE"/>
    <property type="match status" value="1"/>
</dbReference>
<keyword evidence="4 8" id="KW-0028">Amino-acid biosynthesis</keyword>
<dbReference type="PANTHER" id="PTHR31689">
    <property type="entry name" value="DIAMINOPIMELATE EPIMERASE, CHLOROPLASTIC"/>
    <property type="match status" value="1"/>
</dbReference>
<evidence type="ECO:0000256" key="3">
    <source>
        <dbReference type="ARBA" id="ARBA00013080"/>
    </source>
</evidence>
<comment type="function">
    <text evidence="8">Catalyzes the stereoinversion of LL-2,6-diaminopimelate (L,L-DAP) to meso-diaminopimelate (meso-DAP), a precursor of L-lysine and an essential component of the bacterial peptidoglycan.</text>
</comment>
<keyword evidence="5 8" id="KW-0457">Lysine biosynthesis</keyword>
<feature type="site" description="Could be important to modulate the pK values of the two catalytic cysteine residues" evidence="8">
    <location>
        <position position="215"/>
    </location>
</feature>
<dbReference type="PROSITE" id="PS01326">
    <property type="entry name" value="DAP_EPIMERASE"/>
    <property type="match status" value="1"/>
</dbReference>
<feature type="binding site" evidence="8">
    <location>
        <position position="197"/>
    </location>
    <ligand>
        <name>substrate</name>
    </ligand>
</feature>
<feature type="binding site" evidence="8">
    <location>
        <begin position="215"/>
        <end position="216"/>
    </location>
    <ligand>
        <name>substrate</name>
    </ligand>
</feature>
<feature type="active site" description="Proton acceptor" evidence="8">
    <location>
        <position position="224"/>
    </location>
</feature>
<comment type="similarity">
    <text evidence="2 8">Belongs to the diaminopimelate epimerase family.</text>
</comment>
<feature type="site" description="Could be important to modulate the pK values of the two catalytic cysteine residues" evidence="8">
    <location>
        <position position="165"/>
    </location>
</feature>
<comment type="pathway">
    <text evidence="1 8">Amino-acid biosynthesis; L-lysine biosynthesis via DAP pathway; DL-2,6-diaminopimelate from LL-2,6-diaminopimelate: step 1/1.</text>
</comment>
<comment type="catalytic activity">
    <reaction evidence="7 8">
        <text>(2S,6S)-2,6-diaminopimelate = meso-2,6-diaminopimelate</text>
        <dbReference type="Rhea" id="RHEA:15393"/>
        <dbReference type="ChEBI" id="CHEBI:57609"/>
        <dbReference type="ChEBI" id="CHEBI:57791"/>
        <dbReference type="EC" id="5.1.1.7"/>
    </reaction>
</comment>
<dbReference type="EMBL" id="JBEPMC010000003">
    <property type="protein sequence ID" value="MET3579207.1"/>
    <property type="molecule type" value="Genomic_DNA"/>
</dbReference>
<dbReference type="InterPro" id="IPR018510">
    <property type="entry name" value="DAP_epimerase_AS"/>
</dbReference>
<accession>A0ABV2GLN9</accession>
<evidence type="ECO:0000256" key="1">
    <source>
        <dbReference type="ARBA" id="ARBA00005196"/>
    </source>
</evidence>
<feature type="binding site" evidence="8">
    <location>
        <begin position="77"/>
        <end position="78"/>
    </location>
    <ligand>
        <name>substrate</name>
    </ligand>
</feature>
<evidence type="ECO:0000256" key="2">
    <source>
        <dbReference type="ARBA" id="ARBA00010219"/>
    </source>
</evidence>
<dbReference type="NCBIfam" id="TIGR00652">
    <property type="entry name" value="DapF"/>
    <property type="match status" value="1"/>
</dbReference>
<feature type="binding site" evidence="8">
    <location>
        <position position="15"/>
    </location>
    <ligand>
        <name>substrate</name>
    </ligand>
</feature>
<dbReference type="SUPFAM" id="SSF54506">
    <property type="entry name" value="Diaminopimelate epimerase-like"/>
    <property type="match status" value="2"/>
</dbReference>
<gene>
    <name evidence="8" type="primary">dapF</name>
    <name evidence="10" type="ORF">ABID19_002232</name>
</gene>
<name>A0ABV2GLN9_9HYPH</name>
<feature type="binding site" evidence="8">
    <location>
        <position position="163"/>
    </location>
    <ligand>
        <name>substrate</name>
    </ligand>
</feature>
<dbReference type="HAMAP" id="MF_00197">
    <property type="entry name" value="DAP_epimerase"/>
    <property type="match status" value="1"/>
</dbReference>
<protein>
    <recommendedName>
        <fullName evidence="3 8">Diaminopimelate epimerase</fullName>
        <shortName evidence="8">DAP epimerase</shortName>
        <ecNumber evidence="3 8">5.1.1.7</ecNumber>
    </recommendedName>
    <alternativeName>
        <fullName evidence="8">PLP-independent amino acid racemase</fullName>
    </alternativeName>
</protein>
<comment type="subcellular location">
    <subcellularLocation>
        <location evidence="8">Cytoplasm</location>
    </subcellularLocation>
</comment>
<dbReference type="RefSeq" id="WP_354490394.1">
    <property type="nucleotide sequence ID" value="NZ_JBEPMC010000003.1"/>
</dbReference>
<evidence type="ECO:0000256" key="5">
    <source>
        <dbReference type="ARBA" id="ARBA00023154"/>
    </source>
</evidence>
<feature type="binding site" evidence="8">
    <location>
        <position position="47"/>
    </location>
    <ligand>
        <name>substrate</name>
    </ligand>
</feature>
<feature type="binding site" evidence="8">
    <location>
        <begin position="225"/>
        <end position="226"/>
    </location>
    <ligand>
        <name>substrate</name>
    </ligand>
</feature>
<evidence type="ECO:0000256" key="4">
    <source>
        <dbReference type="ARBA" id="ARBA00022605"/>
    </source>
</evidence>
<dbReference type="InterPro" id="IPR001653">
    <property type="entry name" value="DAP_epimerase_DapF"/>
</dbReference>
<dbReference type="GO" id="GO:0008837">
    <property type="term" value="F:diaminopimelate epimerase activity"/>
    <property type="evidence" value="ECO:0007669"/>
    <property type="project" value="UniProtKB-EC"/>
</dbReference>
<evidence type="ECO:0000256" key="8">
    <source>
        <dbReference type="HAMAP-Rule" id="MF_00197"/>
    </source>
</evidence>
<feature type="binding site" evidence="8">
    <location>
        <position position="67"/>
    </location>
    <ligand>
        <name>substrate</name>
    </ligand>
</feature>
<evidence type="ECO:0000256" key="9">
    <source>
        <dbReference type="PROSITE-ProRule" id="PRU10125"/>
    </source>
</evidence>
<feature type="active site" evidence="9">
    <location>
        <position position="76"/>
    </location>
</feature>
<keyword evidence="8" id="KW-0963">Cytoplasm</keyword>
<evidence type="ECO:0000256" key="7">
    <source>
        <dbReference type="ARBA" id="ARBA00051712"/>
    </source>
</evidence>
<comment type="subunit">
    <text evidence="8">Homodimer.</text>
</comment>
<feature type="active site" description="Proton donor" evidence="8">
    <location>
        <position position="76"/>
    </location>
</feature>
<keyword evidence="6 8" id="KW-0413">Isomerase</keyword>
<evidence type="ECO:0000313" key="10">
    <source>
        <dbReference type="EMBL" id="MET3579207.1"/>
    </source>
</evidence>
<dbReference type="Pfam" id="PF01678">
    <property type="entry name" value="DAP_epimerase"/>
    <property type="match status" value="2"/>
</dbReference>
<sequence>MASTAPFAKMNGIGNEIIVADMRGRADRVTPAAALALNAGAATKFDQIMAIHDARTPGTAYFIDILNSDGTGAQACGNGMRCVVQALAAETGQKTFAFETVAGILNAEEHADGLISVDMGKPRFDWQDIPLAEEFRDTRMIELQIGPIDAPVLHSPSVVSMGNPHAIFWVDRDVWSYELDRFGPLLESHPIFPERANITIARVTSPETMVIRTWERGAGLTKACGSAACAAVVAAARTKRTGRSVSLVTPGGGSLHVEWRGDDHVVLTGAAECEFSGSFDPSTGVWARDTESAA</sequence>
<organism evidence="10 11">
    <name type="scientific">Mesorhizobium robiniae</name>
    <dbReference type="NCBI Taxonomy" id="559315"/>
    <lineage>
        <taxon>Bacteria</taxon>
        <taxon>Pseudomonadati</taxon>
        <taxon>Pseudomonadota</taxon>
        <taxon>Alphaproteobacteria</taxon>
        <taxon>Hyphomicrobiales</taxon>
        <taxon>Phyllobacteriaceae</taxon>
        <taxon>Mesorhizobium</taxon>
    </lineage>
</organism>
<dbReference type="Gene3D" id="3.10.310.10">
    <property type="entry name" value="Diaminopimelate Epimerase, Chain A, domain 1"/>
    <property type="match status" value="2"/>
</dbReference>
<keyword evidence="11" id="KW-1185">Reference proteome</keyword>
<dbReference type="Proteomes" id="UP001549204">
    <property type="component" value="Unassembled WGS sequence"/>
</dbReference>
<dbReference type="EC" id="5.1.1.7" evidence="3 8"/>
<evidence type="ECO:0000313" key="11">
    <source>
        <dbReference type="Proteomes" id="UP001549204"/>
    </source>
</evidence>
<evidence type="ECO:0000256" key="6">
    <source>
        <dbReference type="ARBA" id="ARBA00023235"/>
    </source>
</evidence>
<reference evidence="10 11" key="1">
    <citation type="submission" date="2024-06" db="EMBL/GenBank/DDBJ databases">
        <title>Genomic Encyclopedia of Type Strains, Phase IV (KMG-IV): sequencing the most valuable type-strain genomes for metagenomic binning, comparative biology and taxonomic classification.</title>
        <authorList>
            <person name="Goeker M."/>
        </authorList>
    </citation>
    <scope>NUCLEOTIDE SEQUENCE [LARGE SCALE GENOMIC DNA]</scope>
    <source>
        <strain evidence="10 11">DSM 100022</strain>
    </source>
</reference>